<comment type="similarity">
    <text evidence="1">Belongs to the bacterial solute-binding protein ModA family.</text>
</comment>
<gene>
    <name evidence="5" type="primary">modA</name>
    <name evidence="5" type="ORF">GCM10017579_18600</name>
</gene>
<dbReference type="PANTHER" id="PTHR30632:SF0">
    <property type="entry name" value="SULFATE-BINDING PROTEIN"/>
    <property type="match status" value="1"/>
</dbReference>
<feature type="chain" id="PRO_5047439757" evidence="4">
    <location>
        <begin position="28"/>
        <end position="250"/>
    </location>
</feature>
<evidence type="ECO:0000313" key="5">
    <source>
        <dbReference type="EMBL" id="GLJ67824.1"/>
    </source>
</evidence>
<keyword evidence="3 4" id="KW-0732">Signal</keyword>
<dbReference type="Pfam" id="PF13531">
    <property type="entry name" value="SBP_bac_11"/>
    <property type="match status" value="1"/>
</dbReference>
<sequence length="250" mass="25947">MTTRRWTRIAVATAAILALAGCGSASGADDQELTVFAAASLTDTFTQLAEEFEKEHPGVKVTTSFGGSSDLVAQIEDGAPADVFASADTTNMEKLGDLATDPQDFAANTLEIATPKGNPARISRFADLAEPGTKVVVCAVEVPCGSATAQMEERTGVDIDPVSEEQSVSDVLAKVTSGDADAGLVYVTDVAAAGDSVTGVDFAESDRVVNTYPISTIDGTDEADLAREFIEMVLSETGQKVLTDAGFIRP</sequence>
<keyword evidence="2" id="KW-0479">Metal-binding</keyword>
<dbReference type="Proteomes" id="UP001142292">
    <property type="component" value="Unassembled WGS sequence"/>
</dbReference>
<dbReference type="InterPro" id="IPR005950">
    <property type="entry name" value="ModA"/>
</dbReference>
<dbReference type="Gene3D" id="3.40.190.10">
    <property type="entry name" value="Periplasmic binding protein-like II"/>
    <property type="match status" value="2"/>
</dbReference>
<comment type="caution">
    <text evidence="5">The sequence shown here is derived from an EMBL/GenBank/DDBJ whole genome shotgun (WGS) entry which is preliminary data.</text>
</comment>
<dbReference type="RefSeq" id="WP_189117989.1">
    <property type="nucleotide sequence ID" value="NZ_BMRK01000005.1"/>
</dbReference>
<protein>
    <submittedName>
        <fullName evidence="5">Molybdate-binding protein</fullName>
    </submittedName>
</protein>
<name>A0ABQ5SV28_9ACTN</name>
<dbReference type="SUPFAM" id="SSF53850">
    <property type="entry name" value="Periplasmic binding protein-like II"/>
    <property type="match status" value="1"/>
</dbReference>
<dbReference type="EMBL" id="BSEL01000004">
    <property type="protein sequence ID" value="GLJ67824.1"/>
    <property type="molecule type" value="Genomic_DNA"/>
</dbReference>
<evidence type="ECO:0000256" key="4">
    <source>
        <dbReference type="SAM" id="SignalP"/>
    </source>
</evidence>
<dbReference type="CDD" id="cd13538">
    <property type="entry name" value="PBP2_ModA_like_1"/>
    <property type="match status" value="1"/>
</dbReference>
<evidence type="ECO:0000313" key="6">
    <source>
        <dbReference type="Proteomes" id="UP001142292"/>
    </source>
</evidence>
<dbReference type="PANTHER" id="PTHR30632">
    <property type="entry name" value="MOLYBDATE-BINDING PERIPLASMIC PROTEIN"/>
    <property type="match status" value="1"/>
</dbReference>
<feature type="signal peptide" evidence="4">
    <location>
        <begin position="1"/>
        <end position="27"/>
    </location>
</feature>
<reference evidence="5" key="2">
    <citation type="submission" date="2023-01" db="EMBL/GenBank/DDBJ databases">
        <authorList>
            <person name="Sun Q."/>
            <person name="Evtushenko L."/>
        </authorList>
    </citation>
    <scope>NUCLEOTIDE SEQUENCE</scope>
    <source>
        <strain evidence="5">VKM Ac-1246</strain>
    </source>
</reference>
<evidence type="ECO:0000256" key="2">
    <source>
        <dbReference type="ARBA" id="ARBA00022723"/>
    </source>
</evidence>
<organism evidence="5 6">
    <name type="scientific">Nocardioides luteus</name>
    <dbReference type="NCBI Taxonomy" id="1844"/>
    <lineage>
        <taxon>Bacteria</taxon>
        <taxon>Bacillati</taxon>
        <taxon>Actinomycetota</taxon>
        <taxon>Actinomycetes</taxon>
        <taxon>Propionibacteriales</taxon>
        <taxon>Nocardioidaceae</taxon>
        <taxon>Nocardioides</taxon>
    </lineage>
</organism>
<dbReference type="InterPro" id="IPR050682">
    <property type="entry name" value="ModA/WtpA"/>
</dbReference>
<accession>A0ABQ5SV28</accession>
<keyword evidence="6" id="KW-1185">Reference proteome</keyword>
<dbReference type="PIRSF" id="PIRSF004846">
    <property type="entry name" value="ModA"/>
    <property type="match status" value="1"/>
</dbReference>
<reference evidence="5" key="1">
    <citation type="journal article" date="2014" name="Int. J. Syst. Evol. Microbiol.">
        <title>Complete genome of a new Firmicutes species belonging to the dominant human colonic microbiota ('Ruminococcus bicirculans') reveals two chromosomes and a selective capacity to utilize plant glucans.</title>
        <authorList>
            <consortium name="NISC Comparative Sequencing Program"/>
            <person name="Wegmann U."/>
            <person name="Louis P."/>
            <person name="Goesmann A."/>
            <person name="Henrissat B."/>
            <person name="Duncan S.H."/>
            <person name="Flint H.J."/>
        </authorList>
    </citation>
    <scope>NUCLEOTIDE SEQUENCE</scope>
    <source>
        <strain evidence="5">VKM Ac-1246</strain>
    </source>
</reference>
<dbReference type="PROSITE" id="PS51257">
    <property type="entry name" value="PROKAR_LIPOPROTEIN"/>
    <property type="match status" value="1"/>
</dbReference>
<evidence type="ECO:0000256" key="1">
    <source>
        <dbReference type="ARBA" id="ARBA00009175"/>
    </source>
</evidence>
<evidence type="ECO:0000256" key="3">
    <source>
        <dbReference type="ARBA" id="ARBA00022729"/>
    </source>
</evidence>
<proteinExistence type="inferred from homology"/>
<dbReference type="NCBIfam" id="TIGR01256">
    <property type="entry name" value="modA"/>
    <property type="match status" value="1"/>
</dbReference>